<accession>A0ABY9UMU6</accession>
<evidence type="ECO:0000259" key="3">
    <source>
        <dbReference type="Pfam" id="PF01408"/>
    </source>
</evidence>
<protein>
    <submittedName>
        <fullName evidence="5">Gfo/Idh/MocA family oxidoreductase</fullName>
    </submittedName>
</protein>
<organism evidence="5 6">
    <name type="scientific">Streptomyces luomodiensis</name>
    <dbReference type="NCBI Taxonomy" id="3026192"/>
    <lineage>
        <taxon>Bacteria</taxon>
        <taxon>Bacillati</taxon>
        <taxon>Actinomycetota</taxon>
        <taxon>Actinomycetes</taxon>
        <taxon>Kitasatosporales</taxon>
        <taxon>Streptomycetaceae</taxon>
        <taxon>Streptomyces</taxon>
    </lineage>
</organism>
<evidence type="ECO:0000256" key="1">
    <source>
        <dbReference type="ARBA" id="ARBA00010928"/>
    </source>
</evidence>
<sequence length="326" mass="34589">MTNHMPPLRWGVLGGARIAEHFTLPAMATSPHAVAHAVASRRAAAAQRLADRAGTARAYTTYQDLLEDPAVDAVYIALPNSLHTSWTLAALAVGKHVLCEKPLATTVDDVHRIAAAAREADRTVAEAFMYRTHPQFAALLQGIRDGVIGEVHNVEATLSFTLDDPDDIRMSPDLGGGSLLDLGCYLVDAANQVFGRGPHAGAGTVHREDNGVIVHTAGALDYGRGSAALLSTSFLLPWYESRLTVRGDKGSLVLDHCFNPGTGDGHLLRTSATGERFRVTHPGLDMYAAMFDHFARAVAGRPHVLPSLESSAQVQEALSLLGGGPA</sequence>
<dbReference type="SUPFAM" id="SSF55347">
    <property type="entry name" value="Glyceraldehyde-3-phosphate dehydrogenase-like, C-terminal domain"/>
    <property type="match status" value="1"/>
</dbReference>
<dbReference type="EMBL" id="CP117522">
    <property type="protein sequence ID" value="WNE93863.1"/>
    <property type="molecule type" value="Genomic_DNA"/>
</dbReference>
<dbReference type="Pfam" id="PF01408">
    <property type="entry name" value="GFO_IDH_MocA"/>
    <property type="match status" value="1"/>
</dbReference>
<dbReference type="RefSeq" id="WP_311033356.1">
    <property type="nucleotide sequence ID" value="NZ_CP117522.1"/>
</dbReference>
<comment type="similarity">
    <text evidence="1">Belongs to the Gfo/Idh/MocA family.</text>
</comment>
<dbReference type="InterPro" id="IPR055170">
    <property type="entry name" value="GFO_IDH_MocA-like_dom"/>
</dbReference>
<evidence type="ECO:0000256" key="2">
    <source>
        <dbReference type="ARBA" id="ARBA00023002"/>
    </source>
</evidence>
<evidence type="ECO:0000259" key="4">
    <source>
        <dbReference type="Pfam" id="PF22725"/>
    </source>
</evidence>
<dbReference type="Gene3D" id="3.30.360.10">
    <property type="entry name" value="Dihydrodipicolinate Reductase, domain 2"/>
    <property type="match status" value="1"/>
</dbReference>
<dbReference type="PANTHER" id="PTHR22604:SF105">
    <property type="entry name" value="TRANS-1,2-DIHYDROBENZENE-1,2-DIOL DEHYDROGENASE"/>
    <property type="match status" value="1"/>
</dbReference>
<dbReference type="PANTHER" id="PTHR22604">
    <property type="entry name" value="OXIDOREDUCTASES"/>
    <property type="match status" value="1"/>
</dbReference>
<dbReference type="InterPro" id="IPR000683">
    <property type="entry name" value="Gfo/Idh/MocA-like_OxRdtase_N"/>
</dbReference>
<gene>
    <name evidence="5" type="ORF">PS467_00130</name>
</gene>
<keyword evidence="2" id="KW-0560">Oxidoreductase</keyword>
<dbReference type="InterPro" id="IPR050984">
    <property type="entry name" value="Gfo/Idh/MocA_domain"/>
</dbReference>
<evidence type="ECO:0000313" key="6">
    <source>
        <dbReference type="Proteomes" id="UP001305606"/>
    </source>
</evidence>
<dbReference type="Proteomes" id="UP001305606">
    <property type="component" value="Chromosome"/>
</dbReference>
<feature type="domain" description="GFO/IDH/MocA-like oxidoreductase" evidence="4">
    <location>
        <begin position="138"/>
        <end position="253"/>
    </location>
</feature>
<name>A0ABY9UMU6_9ACTN</name>
<reference evidence="5 6" key="1">
    <citation type="submission" date="2023-02" db="EMBL/GenBank/DDBJ databases">
        <title>Streptomyces sp. SCA4-21 with antifungal activity against Fusarium oxysporum f. sp. cubense, Streptomyces sp. SCA2-17 with antifungal activity against Fusarium oxysporum f. sp. cubense.</title>
        <authorList>
            <person name="Qi D."/>
        </authorList>
    </citation>
    <scope>NUCLEOTIDE SEQUENCE [LARGE SCALE GENOMIC DNA]</scope>
    <source>
        <strain evidence="5 6">SCA4-21</strain>
    </source>
</reference>
<proteinExistence type="inferred from homology"/>
<feature type="domain" description="Gfo/Idh/MocA-like oxidoreductase N-terminal" evidence="3">
    <location>
        <begin position="8"/>
        <end position="126"/>
    </location>
</feature>
<keyword evidence="6" id="KW-1185">Reference proteome</keyword>
<evidence type="ECO:0000313" key="5">
    <source>
        <dbReference type="EMBL" id="WNE93863.1"/>
    </source>
</evidence>
<dbReference type="InterPro" id="IPR036291">
    <property type="entry name" value="NAD(P)-bd_dom_sf"/>
</dbReference>
<dbReference type="Gene3D" id="3.40.50.720">
    <property type="entry name" value="NAD(P)-binding Rossmann-like Domain"/>
    <property type="match status" value="1"/>
</dbReference>
<dbReference type="SUPFAM" id="SSF51735">
    <property type="entry name" value="NAD(P)-binding Rossmann-fold domains"/>
    <property type="match status" value="1"/>
</dbReference>
<dbReference type="Pfam" id="PF22725">
    <property type="entry name" value="GFO_IDH_MocA_C3"/>
    <property type="match status" value="1"/>
</dbReference>